<dbReference type="Proteomes" id="UP000610303">
    <property type="component" value="Unassembled WGS sequence"/>
</dbReference>
<dbReference type="AlphaFoldDB" id="A0A918CJA7"/>
<feature type="compositionally biased region" description="Low complexity" evidence="1">
    <location>
        <begin position="94"/>
        <end position="113"/>
    </location>
</feature>
<evidence type="ECO:0000313" key="3">
    <source>
        <dbReference type="EMBL" id="GGR26328.1"/>
    </source>
</evidence>
<feature type="compositionally biased region" description="Basic and acidic residues" evidence="1">
    <location>
        <begin position="75"/>
        <end position="93"/>
    </location>
</feature>
<feature type="region of interest" description="Disordered" evidence="1">
    <location>
        <begin position="1"/>
        <end position="189"/>
    </location>
</feature>
<gene>
    <name evidence="3" type="ORF">GCM10010196_19780</name>
</gene>
<name>A0A918CJA7_AGRME</name>
<proteinExistence type="predicted"/>
<reference evidence="3" key="2">
    <citation type="submission" date="2020-09" db="EMBL/GenBank/DDBJ databases">
        <authorList>
            <person name="Sun Q."/>
            <person name="Ohkuma M."/>
        </authorList>
    </citation>
    <scope>NUCLEOTIDE SEQUENCE</scope>
    <source>
        <strain evidence="3">JCM 3346</strain>
    </source>
</reference>
<keyword evidence="2" id="KW-0472">Membrane</keyword>
<keyword evidence="2" id="KW-1133">Transmembrane helix</keyword>
<feature type="transmembrane region" description="Helical" evidence="2">
    <location>
        <begin position="201"/>
        <end position="223"/>
    </location>
</feature>
<evidence type="ECO:0000313" key="4">
    <source>
        <dbReference type="Proteomes" id="UP000610303"/>
    </source>
</evidence>
<sequence>MSEERGRGELMPSQDVAGAPDEVEDATVIVERTAERLAGASPLADADWDPADADTADRPEEATVVVDRTGGAEIDETRVVDRGASAERAERGTPAEPLASAAEPLARPAESLATPAEPVLNAPNRRRRRREPAPAPVADEVLRTAEHGPGVGVLDRYPARTGEPLRMPIPELGEGPDPTRDPAAPLPSVARRSRRSAMVSLLAVGVAGVLGLAGLIAVGSILWRALFG</sequence>
<comment type="caution">
    <text evidence="3">The sequence shown here is derived from an EMBL/GenBank/DDBJ whole genome shotgun (WGS) entry which is preliminary data.</text>
</comment>
<protein>
    <submittedName>
        <fullName evidence="3">Uncharacterized protein</fullName>
    </submittedName>
</protein>
<reference evidence="3" key="1">
    <citation type="journal article" date="2014" name="Int. J. Syst. Evol. Microbiol.">
        <title>Complete genome sequence of Corynebacterium casei LMG S-19264T (=DSM 44701T), isolated from a smear-ripened cheese.</title>
        <authorList>
            <consortium name="US DOE Joint Genome Institute (JGI-PGF)"/>
            <person name="Walter F."/>
            <person name="Albersmeier A."/>
            <person name="Kalinowski J."/>
            <person name="Ruckert C."/>
        </authorList>
    </citation>
    <scope>NUCLEOTIDE SEQUENCE</scope>
    <source>
        <strain evidence="3">JCM 3346</strain>
    </source>
</reference>
<dbReference type="EMBL" id="BMRJ01000002">
    <property type="protein sequence ID" value="GGR26328.1"/>
    <property type="molecule type" value="Genomic_DNA"/>
</dbReference>
<evidence type="ECO:0000256" key="2">
    <source>
        <dbReference type="SAM" id="Phobius"/>
    </source>
</evidence>
<accession>A0A918CJA7</accession>
<dbReference type="RefSeq" id="WP_229781661.1">
    <property type="nucleotide sequence ID" value="NZ_BMRJ01000002.1"/>
</dbReference>
<keyword evidence="2" id="KW-0812">Transmembrane</keyword>
<evidence type="ECO:0000256" key="1">
    <source>
        <dbReference type="SAM" id="MobiDB-lite"/>
    </source>
</evidence>
<organism evidence="3 4">
    <name type="scientific">Agromyces mediolanus</name>
    <name type="common">Corynebacterium mediolanum</name>
    <dbReference type="NCBI Taxonomy" id="41986"/>
    <lineage>
        <taxon>Bacteria</taxon>
        <taxon>Bacillati</taxon>
        <taxon>Actinomycetota</taxon>
        <taxon>Actinomycetes</taxon>
        <taxon>Micrococcales</taxon>
        <taxon>Microbacteriaceae</taxon>
        <taxon>Agromyces</taxon>
    </lineage>
</organism>
<keyword evidence="4" id="KW-1185">Reference proteome</keyword>